<sequence length="426" mass="46995">MGATLSEPVTIKDTNSIQNDNYIVGSSCMQGWRIEMEDGHTHLLDNDNGAFFGVYDGHGGASVSQFASLHLHKRIMDNDKFKEGKIEEAIVEGYLAMDRQMLDDDVMKNDTSGSTSVVCIIHKGTLYTGWSGDSRAVCSYDSQSLPLSFDHKPMNKVEFERIQKAGGYVEFNRVNGNLALSRALGDFVYKRNKTVGASEQIVTAHPELTTHVMDDKFEFLIIACDGIWDVMTNQEAVDFVRSRLADGIAPEKVCEQMLDHCLSPDSRMEGLGCDNMTVIIVCLLQGGTYEQFVKKVSTAGNPKAVSKFVIPDVEVMSESAPQEQRPGRQESEEGNEGDELEGLRELDGLKEYLQKLVQAQGGDSQTLERLVRSGILRASEEDEDEPPIAFEIVDNGEEDGAVEVEDVTEDDTKVKNGNISESNGKL</sequence>
<organism evidence="1 2">
    <name type="scientific">Rhabditophanes sp. KR3021</name>
    <dbReference type="NCBI Taxonomy" id="114890"/>
    <lineage>
        <taxon>Eukaryota</taxon>
        <taxon>Metazoa</taxon>
        <taxon>Ecdysozoa</taxon>
        <taxon>Nematoda</taxon>
        <taxon>Chromadorea</taxon>
        <taxon>Rhabditida</taxon>
        <taxon>Tylenchina</taxon>
        <taxon>Panagrolaimomorpha</taxon>
        <taxon>Strongyloidoidea</taxon>
        <taxon>Alloionematidae</taxon>
        <taxon>Rhabditophanes</taxon>
    </lineage>
</organism>
<dbReference type="Proteomes" id="UP000095286">
    <property type="component" value="Unplaced"/>
</dbReference>
<proteinExistence type="predicted"/>
<accession>A0AC35UD97</accession>
<evidence type="ECO:0000313" key="2">
    <source>
        <dbReference type="WBParaSite" id="RSKR_0001016700.1"/>
    </source>
</evidence>
<dbReference type="WBParaSite" id="RSKR_0001016700.1">
    <property type="protein sequence ID" value="RSKR_0001016700.1"/>
    <property type="gene ID" value="RSKR_0001016700"/>
</dbReference>
<reference evidence="2" key="1">
    <citation type="submission" date="2016-11" db="UniProtKB">
        <authorList>
            <consortium name="WormBaseParasite"/>
        </authorList>
    </citation>
    <scope>IDENTIFICATION</scope>
    <source>
        <strain evidence="2">KR3021</strain>
    </source>
</reference>
<evidence type="ECO:0000313" key="1">
    <source>
        <dbReference type="Proteomes" id="UP000095286"/>
    </source>
</evidence>
<name>A0AC35UD97_9BILA</name>
<protein>
    <submittedName>
        <fullName evidence="2">PPM-type phosphatase domain-containing protein</fullName>
    </submittedName>
</protein>